<dbReference type="AlphaFoldDB" id="A0A5K8A226"/>
<dbReference type="SUPFAM" id="SSF50331">
    <property type="entry name" value="MOP-like"/>
    <property type="match status" value="1"/>
</dbReference>
<sequence>MEINVKRQQGDFLVDAAFRGADSGVTALYGPSGAGKTSIVNMVAGLMRPDAGRIAVNGHCLFDSDQGIDLPPERRRIGYVFQDGRLLPHLSVRSNLTYGMRRTPPERRFVNLDAVVDLLGIGHLLDRRPAKLSGGEKQRVAIGRALLTSPAMLLMDEPLASLDASRKSEVMPFISRLSREFAIPILYVSHALDEILNLANHMVVLEKGGVLAHGRLEELLARPDLHSRLGPDDSGSVISTTVEVPQDASGLTHLGFGDCILKVAPIEAPAGTPVRVRVPARHVAIALAPPDQTSFQNVFAGQVDEILDNHAYFVDVRLNIGAALWARITRQSFQELDLKAGQPVFALIKSVAVSLGSGREEQ</sequence>
<dbReference type="GO" id="GO:0140359">
    <property type="term" value="F:ABC-type transporter activity"/>
    <property type="evidence" value="ECO:0007669"/>
    <property type="project" value="InterPro"/>
</dbReference>
<dbReference type="NCBIfam" id="TIGR02142">
    <property type="entry name" value="modC_ABC"/>
    <property type="match status" value="1"/>
</dbReference>
<proteinExistence type="predicted"/>
<evidence type="ECO:0000256" key="5">
    <source>
        <dbReference type="ARBA" id="ARBA00022741"/>
    </source>
</evidence>
<evidence type="ECO:0000256" key="2">
    <source>
        <dbReference type="ARBA" id="ARBA00022475"/>
    </source>
</evidence>
<dbReference type="InterPro" id="IPR008995">
    <property type="entry name" value="Mo/tungstate-bd_C_term_dom"/>
</dbReference>
<dbReference type="InterPro" id="IPR050334">
    <property type="entry name" value="Molybdenum_import_ModC"/>
</dbReference>
<evidence type="ECO:0000259" key="11">
    <source>
        <dbReference type="PROSITE" id="PS51866"/>
    </source>
</evidence>
<dbReference type="InterPro" id="IPR005116">
    <property type="entry name" value="Transp-assoc_OB_typ1"/>
</dbReference>
<dbReference type="PROSITE" id="PS51866">
    <property type="entry name" value="MOP"/>
    <property type="match status" value="1"/>
</dbReference>
<dbReference type="InterPro" id="IPR003439">
    <property type="entry name" value="ABC_transporter-like_ATP-bd"/>
</dbReference>
<dbReference type="GO" id="GO:0015098">
    <property type="term" value="F:molybdate ion transmembrane transporter activity"/>
    <property type="evidence" value="ECO:0007669"/>
    <property type="project" value="InterPro"/>
</dbReference>
<protein>
    <submittedName>
        <fullName evidence="12">Molybdenum import ATP-binding protein ModC</fullName>
    </submittedName>
</protein>
<evidence type="ECO:0000259" key="10">
    <source>
        <dbReference type="PROSITE" id="PS50893"/>
    </source>
</evidence>
<dbReference type="EMBL" id="AP021876">
    <property type="protein sequence ID" value="BBO86496.1"/>
    <property type="molecule type" value="Genomic_DNA"/>
</dbReference>
<evidence type="ECO:0000256" key="1">
    <source>
        <dbReference type="ARBA" id="ARBA00022448"/>
    </source>
</evidence>
<dbReference type="InterPro" id="IPR011868">
    <property type="entry name" value="ModC_ABC_ATP-bd"/>
</dbReference>
<dbReference type="SMART" id="SM00382">
    <property type="entry name" value="AAA"/>
    <property type="match status" value="1"/>
</dbReference>
<reference evidence="12 13" key="1">
    <citation type="submission" date="2019-11" db="EMBL/GenBank/DDBJ databases">
        <title>Comparative genomics of hydrocarbon-degrading Desulfosarcina strains.</title>
        <authorList>
            <person name="Watanabe M."/>
            <person name="Kojima H."/>
            <person name="Fukui M."/>
        </authorList>
    </citation>
    <scope>NUCLEOTIDE SEQUENCE [LARGE SCALE GENOMIC DNA]</scope>
    <source>
        <strain evidence="12 13">28bB2T</strain>
    </source>
</reference>
<evidence type="ECO:0000256" key="9">
    <source>
        <dbReference type="PROSITE-ProRule" id="PRU01213"/>
    </source>
</evidence>
<gene>
    <name evidence="12" type="primary">modC</name>
    <name evidence="12" type="ORF">DSCO28_70620</name>
</gene>
<dbReference type="InterPro" id="IPR027417">
    <property type="entry name" value="P-loop_NTPase"/>
</dbReference>
<keyword evidence="2" id="KW-1003">Cell membrane</keyword>
<evidence type="ECO:0000256" key="7">
    <source>
        <dbReference type="ARBA" id="ARBA00022967"/>
    </source>
</evidence>
<dbReference type="Gene3D" id="2.40.50.100">
    <property type="match status" value="1"/>
</dbReference>
<dbReference type="KEGG" id="dov:DSCO28_70620"/>
<evidence type="ECO:0000256" key="4">
    <source>
        <dbReference type="ARBA" id="ARBA00022519"/>
    </source>
</evidence>
<keyword evidence="1" id="KW-0813">Transport</keyword>
<keyword evidence="4" id="KW-0997">Cell inner membrane</keyword>
<dbReference type="GO" id="GO:0005524">
    <property type="term" value="F:ATP binding"/>
    <property type="evidence" value="ECO:0007669"/>
    <property type="project" value="UniProtKB-KW"/>
</dbReference>
<evidence type="ECO:0000256" key="6">
    <source>
        <dbReference type="ARBA" id="ARBA00022840"/>
    </source>
</evidence>
<dbReference type="InterPro" id="IPR004606">
    <property type="entry name" value="Mop_domain"/>
</dbReference>
<accession>A0A5K8A226</accession>
<dbReference type="PROSITE" id="PS50893">
    <property type="entry name" value="ABC_TRANSPORTER_2"/>
    <property type="match status" value="1"/>
</dbReference>
<dbReference type="SUPFAM" id="SSF52540">
    <property type="entry name" value="P-loop containing nucleoside triphosphate hydrolases"/>
    <property type="match status" value="1"/>
</dbReference>
<dbReference type="InterPro" id="IPR017871">
    <property type="entry name" value="ABC_transporter-like_CS"/>
</dbReference>
<dbReference type="PROSITE" id="PS00211">
    <property type="entry name" value="ABC_TRANSPORTER_1"/>
    <property type="match status" value="1"/>
</dbReference>
<keyword evidence="8" id="KW-0472">Membrane</keyword>
<evidence type="ECO:0000256" key="3">
    <source>
        <dbReference type="ARBA" id="ARBA00022505"/>
    </source>
</evidence>
<dbReference type="Proteomes" id="UP000425960">
    <property type="component" value="Chromosome"/>
</dbReference>
<dbReference type="Gene3D" id="3.40.50.300">
    <property type="entry name" value="P-loop containing nucleotide triphosphate hydrolases"/>
    <property type="match status" value="1"/>
</dbReference>
<evidence type="ECO:0000313" key="13">
    <source>
        <dbReference type="Proteomes" id="UP000425960"/>
    </source>
</evidence>
<keyword evidence="5" id="KW-0547">Nucleotide-binding</keyword>
<dbReference type="PANTHER" id="PTHR43514:SF4">
    <property type="entry name" value="ABC TRANSPORTER I FAMILY MEMBER 10"/>
    <property type="match status" value="1"/>
</dbReference>
<dbReference type="PANTHER" id="PTHR43514">
    <property type="entry name" value="ABC TRANSPORTER I FAMILY MEMBER 10"/>
    <property type="match status" value="1"/>
</dbReference>
<keyword evidence="6 12" id="KW-0067">ATP-binding</keyword>
<organism evidence="12 13">
    <name type="scientific">Desulfosarcina ovata subsp. sediminis</name>
    <dbReference type="NCBI Taxonomy" id="885957"/>
    <lineage>
        <taxon>Bacteria</taxon>
        <taxon>Pseudomonadati</taxon>
        <taxon>Thermodesulfobacteriota</taxon>
        <taxon>Desulfobacteria</taxon>
        <taxon>Desulfobacterales</taxon>
        <taxon>Desulfosarcinaceae</taxon>
        <taxon>Desulfosarcina</taxon>
    </lineage>
</organism>
<evidence type="ECO:0000313" key="12">
    <source>
        <dbReference type="EMBL" id="BBO86496.1"/>
    </source>
</evidence>
<dbReference type="Pfam" id="PF03459">
    <property type="entry name" value="TOBE"/>
    <property type="match status" value="1"/>
</dbReference>
<dbReference type="RefSeq" id="WP_155325768.1">
    <property type="nucleotide sequence ID" value="NZ_AP021876.1"/>
</dbReference>
<feature type="domain" description="Mop" evidence="11">
    <location>
        <begin position="292"/>
        <end position="357"/>
    </location>
</feature>
<dbReference type="GO" id="GO:0016020">
    <property type="term" value="C:membrane"/>
    <property type="evidence" value="ECO:0007669"/>
    <property type="project" value="InterPro"/>
</dbReference>
<keyword evidence="7" id="KW-1278">Translocase</keyword>
<dbReference type="Pfam" id="PF00005">
    <property type="entry name" value="ABC_tran"/>
    <property type="match status" value="1"/>
</dbReference>
<evidence type="ECO:0000256" key="8">
    <source>
        <dbReference type="ARBA" id="ARBA00023136"/>
    </source>
</evidence>
<name>A0A5K8A226_9BACT</name>
<feature type="domain" description="ABC transporter" evidence="10">
    <location>
        <begin position="3"/>
        <end position="232"/>
    </location>
</feature>
<keyword evidence="3 9" id="KW-0500">Molybdenum</keyword>
<dbReference type="InterPro" id="IPR003593">
    <property type="entry name" value="AAA+_ATPase"/>
</dbReference>
<dbReference type="GO" id="GO:0016887">
    <property type="term" value="F:ATP hydrolysis activity"/>
    <property type="evidence" value="ECO:0007669"/>
    <property type="project" value="InterPro"/>
</dbReference>